<evidence type="ECO:0000256" key="6">
    <source>
        <dbReference type="ARBA" id="ARBA00023136"/>
    </source>
</evidence>
<keyword evidence="6" id="KW-0472">Membrane</keyword>
<gene>
    <name evidence="8" type="ORF">ACFO3G_04035</name>
</gene>
<name>A0ABV9K6V5_9PORP</name>
<comment type="subcellular location">
    <subcellularLocation>
        <location evidence="1">Cell outer membrane</location>
        <topology evidence="1">Multi-pass membrane protein</topology>
    </subcellularLocation>
</comment>
<keyword evidence="9" id="KW-1185">Reference proteome</keyword>
<evidence type="ECO:0000313" key="9">
    <source>
        <dbReference type="Proteomes" id="UP001596020"/>
    </source>
</evidence>
<evidence type="ECO:0000256" key="3">
    <source>
        <dbReference type="ARBA" id="ARBA00022452"/>
    </source>
</evidence>
<evidence type="ECO:0000256" key="5">
    <source>
        <dbReference type="ARBA" id="ARBA00022729"/>
    </source>
</evidence>
<evidence type="ECO:0000256" key="7">
    <source>
        <dbReference type="ARBA" id="ARBA00023237"/>
    </source>
</evidence>
<protein>
    <submittedName>
        <fullName evidence="8">OmpP1/FadL family transporter</fullName>
    </submittedName>
</protein>
<keyword evidence="5" id="KW-0732">Signal</keyword>
<dbReference type="SUPFAM" id="SSF56935">
    <property type="entry name" value="Porins"/>
    <property type="match status" value="1"/>
</dbReference>
<evidence type="ECO:0000256" key="4">
    <source>
        <dbReference type="ARBA" id="ARBA00022692"/>
    </source>
</evidence>
<accession>A0ABV9K6V5</accession>
<organism evidence="8 9">
    <name type="scientific">Falsiporphyromonas endometrii</name>
    <dbReference type="NCBI Taxonomy" id="1387297"/>
    <lineage>
        <taxon>Bacteria</taxon>
        <taxon>Pseudomonadati</taxon>
        <taxon>Bacteroidota</taxon>
        <taxon>Bacteroidia</taxon>
        <taxon>Bacteroidales</taxon>
        <taxon>Porphyromonadaceae</taxon>
        <taxon>Falsiporphyromonas</taxon>
    </lineage>
</organism>
<reference evidence="9" key="1">
    <citation type="journal article" date="2019" name="Int. J. Syst. Evol. Microbiol.">
        <title>The Global Catalogue of Microorganisms (GCM) 10K type strain sequencing project: providing services to taxonomists for standard genome sequencing and annotation.</title>
        <authorList>
            <consortium name="The Broad Institute Genomics Platform"/>
            <consortium name="The Broad Institute Genome Sequencing Center for Infectious Disease"/>
            <person name="Wu L."/>
            <person name="Ma J."/>
        </authorList>
    </citation>
    <scope>NUCLEOTIDE SEQUENCE [LARGE SCALE GENOMIC DNA]</scope>
    <source>
        <strain evidence="9">CGMCC 4.7357</strain>
    </source>
</reference>
<sequence>MKTNEIKYGILAILMAGTTALFGQSETDATRYARTELGGSARFQSMAGAMGAVGVDYSSTLLNPAGLALSQRPLNISVSLAYDNIKTNADWLSSSSKQNKNRFGIREFSISGMTPISNDASITYGFGYSRLSNYHSKFLVNAENPGGSLADYVAATLNNMQKFGPGLIGHNSLTSDNYDNASIPWMAIMGYEGGWINSDDPSGGEYYSRFVYGKKGHPVPPQRAIMEMEQSGTNNRYDANMAFNIEDKFFIGLGIFTSSIDYTSIGHYTEYYLKDESDNREDYLGLDNYVHETGFGGGFSLGMIYAPIPELRFGVAYYTPTWYSMKRNFDAIASSRYGGLDALEVEDKDGNKSIQKDLNNTTPSGYNSYDLKTPGKVTASVAAILENRAILSFDYEYSDLGNSKLSNDEENYSGPNVYKVDNQAIKEDYGGQHTYRIGAEFRATQRLSLRAGYMTKTAPIKNKNLTDFSGSQKQEVLTSGTTPAYILQGKSYALTGGLGYRITPNWTADIAVVWQHYNSHLVTFPYINDYGNSLSPDAGNPAPDARLSQKPINLDKDQIKVLATLTYRF</sequence>
<evidence type="ECO:0000256" key="1">
    <source>
        <dbReference type="ARBA" id="ARBA00004571"/>
    </source>
</evidence>
<proteinExistence type="inferred from homology"/>
<dbReference type="EMBL" id="JBHSGO010000128">
    <property type="protein sequence ID" value="MFC4665782.1"/>
    <property type="molecule type" value="Genomic_DNA"/>
</dbReference>
<keyword evidence="7" id="KW-0998">Cell outer membrane</keyword>
<dbReference type="Proteomes" id="UP001596020">
    <property type="component" value="Unassembled WGS sequence"/>
</dbReference>
<dbReference type="PANTHER" id="PTHR35093">
    <property type="entry name" value="OUTER MEMBRANE PROTEIN NMB0088-RELATED"/>
    <property type="match status" value="1"/>
</dbReference>
<dbReference type="InterPro" id="IPR005017">
    <property type="entry name" value="OMPP1/FadL/TodX"/>
</dbReference>
<keyword evidence="4" id="KW-0812">Transmembrane</keyword>
<comment type="caution">
    <text evidence="8">The sequence shown here is derived from an EMBL/GenBank/DDBJ whole genome shotgun (WGS) entry which is preliminary data.</text>
</comment>
<keyword evidence="3" id="KW-1134">Transmembrane beta strand</keyword>
<comment type="similarity">
    <text evidence="2">Belongs to the OmpP1/FadL family.</text>
</comment>
<evidence type="ECO:0000313" key="8">
    <source>
        <dbReference type="EMBL" id="MFC4665782.1"/>
    </source>
</evidence>
<evidence type="ECO:0000256" key="2">
    <source>
        <dbReference type="ARBA" id="ARBA00008163"/>
    </source>
</evidence>
<dbReference type="Gene3D" id="2.40.160.60">
    <property type="entry name" value="Outer membrane protein transport protein (OMPP1/FadL/TodX)"/>
    <property type="match status" value="1"/>
</dbReference>
<dbReference type="PANTHER" id="PTHR35093:SF8">
    <property type="entry name" value="OUTER MEMBRANE PROTEIN NMB0088-RELATED"/>
    <property type="match status" value="1"/>
</dbReference>
<dbReference type="RefSeq" id="WP_380078217.1">
    <property type="nucleotide sequence ID" value="NZ_JBHSGO010000128.1"/>
</dbReference>